<dbReference type="GO" id="GO:0005737">
    <property type="term" value="C:cytoplasm"/>
    <property type="evidence" value="ECO:0007669"/>
    <property type="project" value="UniProtKB-SubCell"/>
</dbReference>
<dbReference type="SUPFAM" id="SSF51621">
    <property type="entry name" value="Phosphoenolpyruvate/pyruvate domain"/>
    <property type="match status" value="1"/>
</dbReference>
<comment type="catalytic activity">
    <reaction evidence="7">
        <text>(6R)-5,10-methylene-5,6,7,8-tetrahydrofolate + 3-methyl-2-oxobutanoate + H2O = 2-dehydropantoate + (6S)-5,6,7,8-tetrahydrofolate</text>
        <dbReference type="Rhea" id="RHEA:11824"/>
        <dbReference type="ChEBI" id="CHEBI:11561"/>
        <dbReference type="ChEBI" id="CHEBI:11851"/>
        <dbReference type="ChEBI" id="CHEBI:15377"/>
        <dbReference type="ChEBI" id="CHEBI:15636"/>
        <dbReference type="ChEBI" id="CHEBI:57453"/>
        <dbReference type="EC" id="2.1.2.11"/>
    </reaction>
</comment>
<dbReference type="GO" id="GO:0008168">
    <property type="term" value="F:methyltransferase activity"/>
    <property type="evidence" value="ECO:0007669"/>
    <property type="project" value="UniProtKB-KW"/>
</dbReference>
<protein>
    <recommendedName>
        <fullName evidence="7">3-methyl-2-oxobutanoate hydroxymethyltransferase</fullName>
        <ecNumber evidence="7">2.1.2.11</ecNumber>
    </recommendedName>
    <alternativeName>
        <fullName evidence="7">Ketopantoate hydroxymethyltransferase</fullName>
        <shortName evidence="7">KPHMT</shortName>
    </alternativeName>
</protein>
<dbReference type="Pfam" id="PF02548">
    <property type="entry name" value="Pantoate_transf"/>
    <property type="match status" value="1"/>
</dbReference>
<feature type="binding site" evidence="7 10">
    <location>
        <position position="43"/>
    </location>
    <ligand>
        <name>Mg(2+)</name>
        <dbReference type="ChEBI" id="CHEBI:18420"/>
    </ligand>
</feature>
<dbReference type="RefSeq" id="WP_126989646.1">
    <property type="nucleotide sequence ID" value="NZ_JTFC01000012.1"/>
</dbReference>
<keyword evidence="12" id="KW-1185">Reference proteome</keyword>
<proteinExistence type="inferred from homology"/>
<comment type="function">
    <text evidence="6 7">Catalyzes the reversible reaction in which hydroxymethyl group from 5,10-methylenetetrahydrofolate is transferred onto alpha-ketoisovalerate to form ketopantoate.</text>
</comment>
<feature type="binding site" evidence="7 10">
    <location>
        <position position="82"/>
    </location>
    <ligand>
        <name>Mg(2+)</name>
        <dbReference type="ChEBI" id="CHEBI:18420"/>
    </ligand>
</feature>
<feature type="binding site" evidence="7 10">
    <location>
        <position position="114"/>
    </location>
    <ligand>
        <name>Mg(2+)</name>
        <dbReference type="ChEBI" id="CHEBI:18420"/>
    </ligand>
</feature>
<evidence type="ECO:0000256" key="1">
    <source>
        <dbReference type="ARBA" id="ARBA00005033"/>
    </source>
</evidence>
<comment type="similarity">
    <text evidence="2 7">Belongs to the PanB family.</text>
</comment>
<dbReference type="AlphaFoldDB" id="A0A433RWP2"/>
<dbReference type="Gene3D" id="3.20.20.60">
    <property type="entry name" value="Phosphoenolpyruvate-binding domains"/>
    <property type="match status" value="1"/>
</dbReference>
<feature type="active site" description="Proton acceptor" evidence="7 8">
    <location>
        <position position="181"/>
    </location>
</feature>
<keyword evidence="7 10" id="KW-0479">Metal-binding</keyword>
<dbReference type="InterPro" id="IPR040442">
    <property type="entry name" value="Pyrv_kinase-like_dom_sf"/>
</dbReference>
<dbReference type="CDD" id="cd06557">
    <property type="entry name" value="KPHMT-like"/>
    <property type="match status" value="1"/>
</dbReference>
<organism evidence="11 12">
    <name type="scientific">Candidatus Kurthia intestinigallinarum</name>
    <dbReference type="NCBI Taxonomy" id="1562256"/>
    <lineage>
        <taxon>Bacteria</taxon>
        <taxon>Bacillati</taxon>
        <taxon>Bacillota</taxon>
        <taxon>Bacilli</taxon>
        <taxon>Bacillales</taxon>
        <taxon>Caryophanaceae</taxon>
        <taxon>Kurthia</taxon>
    </lineage>
</organism>
<keyword evidence="7" id="KW-0963">Cytoplasm</keyword>
<keyword evidence="4 7" id="KW-0566">Pantothenate biosynthesis</keyword>
<dbReference type="OrthoDB" id="9781789at2"/>
<dbReference type="InterPro" id="IPR015813">
    <property type="entry name" value="Pyrv/PenolPyrv_kinase-like_dom"/>
</dbReference>
<evidence type="ECO:0000256" key="3">
    <source>
        <dbReference type="ARBA" id="ARBA00011424"/>
    </source>
</evidence>
<comment type="subcellular location">
    <subcellularLocation>
        <location evidence="7">Cytoplasm</location>
    </subcellularLocation>
</comment>
<comment type="subunit">
    <text evidence="3 7">Homodecamer; pentamer of dimers.</text>
</comment>
<comment type="pathway">
    <text evidence="1 7">Cofactor biosynthesis; (R)-pantothenate biosynthesis; (R)-pantoate from 3-methyl-2-oxobutanoate: step 1/2.</text>
</comment>
<dbReference type="GO" id="GO:0032259">
    <property type="term" value="P:methylation"/>
    <property type="evidence" value="ECO:0007669"/>
    <property type="project" value="UniProtKB-KW"/>
</dbReference>
<dbReference type="InterPro" id="IPR003700">
    <property type="entry name" value="Pantoate_hydroxy_MeTrfase"/>
</dbReference>
<feature type="binding site" evidence="7 9">
    <location>
        <position position="112"/>
    </location>
    <ligand>
        <name>3-methyl-2-oxobutanoate</name>
        <dbReference type="ChEBI" id="CHEBI:11851"/>
    </ligand>
</feature>
<sequence>MKNVVNFLEMKKSGEPIVMMTAYDYPSARLAEQQQIEMILVGDSLGMVVLGYESTVSVTLEDMIHHAKAVRRGAPNTFVVVDMPFGTYHVSTEQAVQNAIQLFQQTNANAIKLEGAGELLPAIERIVATGIPVVGHLGLQPQSAEVLGGYKVQGKTTESAKKLIDDAKALVKAGVCAIVFECIPKQLGEILREQVSVPIIGIGAGVDVDGQVLVYHDLVGYGDHRVPKFVEKFSDVHAVMSTGIAAYRDGVKARTFPSDAQSFTMNEQQLDGLYGGVKK</sequence>
<keyword evidence="7 10" id="KW-0460">Magnesium</keyword>
<feature type="binding site" evidence="7 9">
    <location>
        <begin position="43"/>
        <end position="44"/>
    </location>
    <ligand>
        <name>3-methyl-2-oxobutanoate</name>
        <dbReference type="ChEBI" id="CHEBI:11851"/>
    </ligand>
</feature>
<dbReference type="GO" id="GO:0003864">
    <property type="term" value="F:3-methyl-2-oxobutanoate hydroxymethyltransferase activity"/>
    <property type="evidence" value="ECO:0007669"/>
    <property type="project" value="UniProtKB-UniRule"/>
</dbReference>
<gene>
    <name evidence="7" type="primary">panB</name>
    <name evidence="11" type="ORF">QI30_03890</name>
</gene>
<evidence type="ECO:0000256" key="10">
    <source>
        <dbReference type="PIRSR" id="PIRSR000388-3"/>
    </source>
</evidence>
<evidence type="ECO:0000256" key="2">
    <source>
        <dbReference type="ARBA" id="ARBA00008676"/>
    </source>
</evidence>
<dbReference type="HAMAP" id="MF_00156">
    <property type="entry name" value="PanB"/>
    <property type="match status" value="1"/>
</dbReference>
<dbReference type="GO" id="GO:0015940">
    <property type="term" value="P:pantothenate biosynthetic process"/>
    <property type="evidence" value="ECO:0007669"/>
    <property type="project" value="UniProtKB-UniRule"/>
</dbReference>
<evidence type="ECO:0000256" key="9">
    <source>
        <dbReference type="PIRSR" id="PIRSR000388-2"/>
    </source>
</evidence>
<dbReference type="PANTHER" id="PTHR20881:SF0">
    <property type="entry name" value="3-METHYL-2-OXOBUTANOATE HYDROXYMETHYLTRANSFERASE"/>
    <property type="match status" value="1"/>
</dbReference>
<keyword evidence="11" id="KW-0489">Methyltransferase</keyword>
<dbReference type="PANTHER" id="PTHR20881">
    <property type="entry name" value="3-METHYL-2-OXOBUTANOATE HYDROXYMETHYLTRANSFERASE"/>
    <property type="match status" value="1"/>
</dbReference>
<dbReference type="Proteomes" id="UP000288623">
    <property type="component" value="Unassembled WGS sequence"/>
</dbReference>
<comment type="cofactor">
    <cofactor evidence="7 10">
        <name>Mg(2+)</name>
        <dbReference type="ChEBI" id="CHEBI:18420"/>
    </cofactor>
    <text evidence="7 10">Binds 1 Mg(2+) ion per subunit.</text>
</comment>
<comment type="caution">
    <text evidence="11">The sequence shown here is derived from an EMBL/GenBank/DDBJ whole genome shotgun (WGS) entry which is preliminary data.</text>
</comment>
<dbReference type="NCBIfam" id="NF001452">
    <property type="entry name" value="PRK00311.1"/>
    <property type="match status" value="1"/>
</dbReference>
<dbReference type="PIRSF" id="PIRSF000388">
    <property type="entry name" value="Pantoate_hydroxy_MeTrfase"/>
    <property type="match status" value="1"/>
</dbReference>
<feature type="binding site" evidence="7 9">
    <location>
        <position position="82"/>
    </location>
    <ligand>
        <name>3-methyl-2-oxobutanoate</name>
        <dbReference type="ChEBI" id="CHEBI:11851"/>
    </ligand>
</feature>
<dbReference type="NCBIfam" id="TIGR00222">
    <property type="entry name" value="panB"/>
    <property type="match status" value="1"/>
</dbReference>
<keyword evidence="5 7" id="KW-0808">Transferase</keyword>
<name>A0A433RWP2_9BACL</name>
<reference evidence="11 12" key="1">
    <citation type="submission" date="2014-11" db="EMBL/GenBank/DDBJ databases">
        <title>Genome sequence and analysis of novel Kurthia sp.</title>
        <authorList>
            <person name="Lawson J.N."/>
            <person name="Gonzalez J.E."/>
            <person name="Rinauldi L."/>
            <person name="Xuan Z."/>
            <person name="Firman A."/>
            <person name="Shaddox L."/>
            <person name="Trudeau A."/>
            <person name="Shah S."/>
            <person name="Reiman D."/>
        </authorList>
    </citation>
    <scope>NUCLEOTIDE SEQUENCE [LARGE SCALE GENOMIC DNA]</scope>
    <source>
        <strain evidence="11 12">3B1D</strain>
    </source>
</reference>
<evidence type="ECO:0000313" key="12">
    <source>
        <dbReference type="Proteomes" id="UP000288623"/>
    </source>
</evidence>
<dbReference type="GO" id="GO:0000287">
    <property type="term" value="F:magnesium ion binding"/>
    <property type="evidence" value="ECO:0007669"/>
    <property type="project" value="TreeGrafter"/>
</dbReference>
<evidence type="ECO:0000256" key="8">
    <source>
        <dbReference type="PIRSR" id="PIRSR000388-1"/>
    </source>
</evidence>
<evidence type="ECO:0000256" key="4">
    <source>
        <dbReference type="ARBA" id="ARBA00022655"/>
    </source>
</evidence>
<dbReference type="EC" id="2.1.2.11" evidence="7"/>
<evidence type="ECO:0000256" key="5">
    <source>
        <dbReference type="ARBA" id="ARBA00022679"/>
    </source>
</evidence>
<evidence type="ECO:0000256" key="6">
    <source>
        <dbReference type="ARBA" id="ARBA00056497"/>
    </source>
</evidence>
<evidence type="ECO:0000313" key="11">
    <source>
        <dbReference type="EMBL" id="RUS57707.1"/>
    </source>
</evidence>
<dbReference type="EMBL" id="JTFC01000012">
    <property type="protein sequence ID" value="RUS57707.1"/>
    <property type="molecule type" value="Genomic_DNA"/>
</dbReference>
<evidence type="ECO:0000256" key="7">
    <source>
        <dbReference type="HAMAP-Rule" id="MF_00156"/>
    </source>
</evidence>
<dbReference type="UniPathway" id="UPA00028">
    <property type="reaction ID" value="UER00003"/>
</dbReference>
<dbReference type="FunFam" id="3.20.20.60:FF:000003">
    <property type="entry name" value="3-methyl-2-oxobutanoate hydroxymethyltransferase"/>
    <property type="match status" value="1"/>
</dbReference>
<accession>A0A433RWP2</accession>